<protein>
    <recommendedName>
        <fullName evidence="8">SHSP domain-containing protein</fullName>
    </recommendedName>
</protein>
<sequence>MELELGLKLTNAADEFASDFLIAKDRAGPVFVSRETDTAFFLLTAHLKGYKRRNIKIDINEDGSLIGIGGEKHVQETVMVGWKLYKKETETKGFKKVFRIPQGVILDKIKATFNEDESTLSITMPKKAKGIRGGTAIEEVKDRPELVRAGSGSLQIADEKSAIAESSNKGKIGEDGEEQRQEKPVSDHDLEDVGRLVAPSIHGARVEGDTCKEDEEKQSNIDDVQEIKDEPDTYKQDVDERSYEGRAEPSAIEPSQETPEAKPRAGEDDEESPREKRLKLCLPIVAGSTLFLTFVAFVFQMIRSKHQTSRKRD</sequence>
<dbReference type="CDD" id="cd06464">
    <property type="entry name" value="ACD_sHsps-like"/>
    <property type="match status" value="1"/>
</dbReference>
<comment type="similarity">
    <text evidence="4 5">Belongs to the small heat shock protein (HSP20) family.</text>
</comment>
<dbReference type="GO" id="GO:0006952">
    <property type="term" value="P:defense response"/>
    <property type="evidence" value="ECO:0007669"/>
    <property type="project" value="UniProtKB-KW"/>
</dbReference>
<evidence type="ECO:0000256" key="7">
    <source>
        <dbReference type="SAM" id="Phobius"/>
    </source>
</evidence>
<dbReference type="PANTHER" id="PTHR43670">
    <property type="entry name" value="HEAT SHOCK PROTEIN 26"/>
    <property type="match status" value="1"/>
</dbReference>
<evidence type="ECO:0000256" key="5">
    <source>
        <dbReference type="RuleBase" id="RU003616"/>
    </source>
</evidence>
<evidence type="ECO:0000256" key="6">
    <source>
        <dbReference type="SAM" id="MobiDB-lite"/>
    </source>
</evidence>
<evidence type="ECO:0000313" key="9">
    <source>
        <dbReference type="EMBL" id="KAG6419736.1"/>
    </source>
</evidence>
<dbReference type="Gene3D" id="2.60.40.790">
    <property type="match status" value="1"/>
</dbReference>
<accession>A0A8X8XSV9</accession>
<evidence type="ECO:0000256" key="2">
    <source>
        <dbReference type="ARBA" id="ARBA00022475"/>
    </source>
</evidence>
<reference evidence="9" key="1">
    <citation type="submission" date="2018-01" db="EMBL/GenBank/DDBJ databases">
        <authorList>
            <person name="Mao J.F."/>
        </authorList>
    </citation>
    <scope>NUCLEOTIDE SEQUENCE</scope>
    <source>
        <strain evidence="9">Huo1</strain>
        <tissue evidence="9">Leaf</tissue>
    </source>
</reference>
<comment type="subcellular location">
    <subcellularLocation>
        <location evidence="1">Cell membrane</location>
        <topology evidence="1">Single-pass membrane protein</topology>
    </subcellularLocation>
</comment>
<dbReference type="PANTHER" id="PTHR43670:SF34">
    <property type="entry name" value="HSP20-LIKE CHAPERONES SUPERFAMILY PROTEIN"/>
    <property type="match status" value="1"/>
</dbReference>
<keyword evidence="2" id="KW-1003">Cell membrane</keyword>
<evidence type="ECO:0000313" key="10">
    <source>
        <dbReference type="Proteomes" id="UP000298416"/>
    </source>
</evidence>
<dbReference type="GO" id="GO:0034605">
    <property type="term" value="P:cellular response to heat"/>
    <property type="evidence" value="ECO:0007669"/>
    <property type="project" value="TreeGrafter"/>
</dbReference>
<dbReference type="InterPro" id="IPR002068">
    <property type="entry name" value="A-crystallin/Hsp20_dom"/>
</dbReference>
<dbReference type="InterPro" id="IPR008978">
    <property type="entry name" value="HSP20-like_chaperone"/>
</dbReference>
<evidence type="ECO:0000256" key="4">
    <source>
        <dbReference type="PROSITE-ProRule" id="PRU00285"/>
    </source>
</evidence>
<dbReference type="Pfam" id="PF00011">
    <property type="entry name" value="HSP20"/>
    <property type="match status" value="1"/>
</dbReference>
<dbReference type="GO" id="GO:0005886">
    <property type="term" value="C:plasma membrane"/>
    <property type="evidence" value="ECO:0007669"/>
    <property type="project" value="UniProtKB-SubCell"/>
</dbReference>
<feature type="compositionally biased region" description="Basic and acidic residues" evidence="6">
    <location>
        <begin position="204"/>
        <end position="247"/>
    </location>
</feature>
<evidence type="ECO:0000256" key="1">
    <source>
        <dbReference type="ARBA" id="ARBA00004162"/>
    </source>
</evidence>
<dbReference type="AlphaFoldDB" id="A0A8X8XSV9"/>
<evidence type="ECO:0000256" key="3">
    <source>
        <dbReference type="ARBA" id="ARBA00022821"/>
    </source>
</evidence>
<evidence type="ECO:0000259" key="8">
    <source>
        <dbReference type="PROSITE" id="PS01031"/>
    </source>
</evidence>
<keyword evidence="10" id="KW-1185">Reference proteome</keyword>
<dbReference type="OrthoDB" id="1920188at2759"/>
<keyword evidence="7" id="KW-1133">Transmembrane helix</keyword>
<feature type="domain" description="SHSP" evidence="8">
    <location>
        <begin position="21"/>
        <end position="143"/>
    </location>
</feature>
<dbReference type="PROSITE" id="PS01031">
    <property type="entry name" value="SHSP"/>
    <property type="match status" value="1"/>
</dbReference>
<feature type="region of interest" description="Disordered" evidence="6">
    <location>
        <begin position="148"/>
        <end position="275"/>
    </location>
</feature>
<proteinExistence type="inferred from homology"/>
<reference evidence="9" key="2">
    <citation type="submission" date="2020-08" db="EMBL/GenBank/DDBJ databases">
        <title>Plant Genome Project.</title>
        <authorList>
            <person name="Zhang R.-G."/>
        </authorList>
    </citation>
    <scope>NUCLEOTIDE SEQUENCE</scope>
    <source>
        <strain evidence="9">Huo1</strain>
        <tissue evidence="9">Leaf</tissue>
    </source>
</reference>
<keyword evidence="7" id="KW-0812">Transmembrane</keyword>
<name>A0A8X8XSV9_SALSN</name>
<feature type="transmembrane region" description="Helical" evidence="7">
    <location>
        <begin position="282"/>
        <end position="302"/>
    </location>
</feature>
<comment type="caution">
    <text evidence="9">The sequence shown here is derived from an EMBL/GenBank/DDBJ whole genome shotgun (WGS) entry which is preliminary data.</text>
</comment>
<gene>
    <name evidence="9" type="ORF">SASPL_116248</name>
</gene>
<dbReference type="EMBL" id="PNBA02000006">
    <property type="protein sequence ID" value="KAG6419736.1"/>
    <property type="molecule type" value="Genomic_DNA"/>
</dbReference>
<organism evidence="9">
    <name type="scientific">Salvia splendens</name>
    <name type="common">Scarlet sage</name>
    <dbReference type="NCBI Taxonomy" id="180675"/>
    <lineage>
        <taxon>Eukaryota</taxon>
        <taxon>Viridiplantae</taxon>
        <taxon>Streptophyta</taxon>
        <taxon>Embryophyta</taxon>
        <taxon>Tracheophyta</taxon>
        <taxon>Spermatophyta</taxon>
        <taxon>Magnoliopsida</taxon>
        <taxon>eudicotyledons</taxon>
        <taxon>Gunneridae</taxon>
        <taxon>Pentapetalae</taxon>
        <taxon>asterids</taxon>
        <taxon>lamiids</taxon>
        <taxon>Lamiales</taxon>
        <taxon>Lamiaceae</taxon>
        <taxon>Nepetoideae</taxon>
        <taxon>Mentheae</taxon>
        <taxon>Salviinae</taxon>
        <taxon>Salvia</taxon>
        <taxon>Salvia subgen. Calosphace</taxon>
        <taxon>core Calosphace</taxon>
    </lineage>
</organism>
<feature type="compositionally biased region" description="Basic and acidic residues" evidence="6">
    <location>
        <begin position="171"/>
        <end position="194"/>
    </location>
</feature>
<keyword evidence="7" id="KW-0472">Membrane</keyword>
<dbReference type="SUPFAM" id="SSF49764">
    <property type="entry name" value="HSP20-like chaperones"/>
    <property type="match status" value="1"/>
</dbReference>
<dbReference type="Proteomes" id="UP000298416">
    <property type="component" value="Unassembled WGS sequence"/>
</dbReference>
<keyword evidence="3" id="KW-0611">Plant defense</keyword>